<dbReference type="STRING" id="47428.A0A284S2K2"/>
<dbReference type="AlphaFoldDB" id="A0A284S2K2"/>
<dbReference type="Proteomes" id="UP000219338">
    <property type="component" value="Unassembled WGS sequence"/>
</dbReference>
<sequence>MPSLNISQIKRLRLSNDFMDKEILAIQDSIESSQSNLLDIDRSIDDLLLQLHSLQRKRSTTSSLVSIQQSFLSPLPTIHRLPVEILTEIFRLTLDDIFFVGDMKAMPWTLTRVCARWWEVALSDWSLWEDFHISARQDLHISGGPHKYATHKYAPHQLVSLVLDYINGHPFYFTCEHAPQLRTPHAQSFRNVVTSLVALSPSWKDISVCVSFFHFVDDPVRSIRGRLQSLESLFLSSLFETSTYGSNITSIFEISPQLQRASVMFDPLELSLLWHQLTSFTSRNINEAYLLRVIEMSPNLRTLCVRP</sequence>
<dbReference type="EMBL" id="FUEG01000027">
    <property type="protein sequence ID" value="SJL15197.1"/>
    <property type="molecule type" value="Genomic_DNA"/>
</dbReference>
<keyword evidence="2" id="KW-1185">Reference proteome</keyword>
<evidence type="ECO:0000313" key="1">
    <source>
        <dbReference type="EMBL" id="SJL15197.1"/>
    </source>
</evidence>
<organism evidence="1 2">
    <name type="scientific">Armillaria ostoyae</name>
    <name type="common">Armillaria root rot fungus</name>
    <dbReference type="NCBI Taxonomy" id="47428"/>
    <lineage>
        <taxon>Eukaryota</taxon>
        <taxon>Fungi</taxon>
        <taxon>Dikarya</taxon>
        <taxon>Basidiomycota</taxon>
        <taxon>Agaricomycotina</taxon>
        <taxon>Agaricomycetes</taxon>
        <taxon>Agaricomycetidae</taxon>
        <taxon>Agaricales</taxon>
        <taxon>Marasmiineae</taxon>
        <taxon>Physalacriaceae</taxon>
        <taxon>Armillaria</taxon>
    </lineage>
</organism>
<evidence type="ECO:0008006" key="3">
    <source>
        <dbReference type="Google" id="ProtNLM"/>
    </source>
</evidence>
<gene>
    <name evidence="1" type="ORF">ARMOST_18683</name>
</gene>
<dbReference type="Gene3D" id="1.20.1280.50">
    <property type="match status" value="1"/>
</dbReference>
<proteinExistence type="predicted"/>
<reference evidence="2" key="1">
    <citation type="journal article" date="2017" name="Nat. Ecol. Evol.">
        <title>Genome expansion and lineage-specific genetic innovations in the forest pathogenic fungi Armillaria.</title>
        <authorList>
            <person name="Sipos G."/>
            <person name="Prasanna A.N."/>
            <person name="Walter M.C."/>
            <person name="O'Connor E."/>
            <person name="Balint B."/>
            <person name="Krizsan K."/>
            <person name="Kiss B."/>
            <person name="Hess J."/>
            <person name="Varga T."/>
            <person name="Slot J."/>
            <person name="Riley R."/>
            <person name="Boka B."/>
            <person name="Rigling D."/>
            <person name="Barry K."/>
            <person name="Lee J."/>
            <person name="Mihaltcheva S."/>
            <person name="LaButti K."/>
            <person name="Lipzen A."/>
            <person name="Waldron R."/>
            <person name="Moloney N.M."/>
            <person name="Sperisen C."/>
            <person name="Kredics L."/>
            <person name="Vagvoelgyi C."/>
            <person name="Patrignani A."/>
            <person name="Fitzpatrick D."/>
            <person name="Nagy I."/>
            <person name="Doyle S."/>
            <person name="Anderson J.B."/>
            <person name="Grigoriev I.V."/>
            <person name="Gueldener U."/>
            <person name="Muensterkoetter M."/>
            <person name="Nagy L.G."/>
        </authorList>
    </citation>
    <scope>NUCLEOTIDE SEQUENCE [LARGE SCALE GENOMIC DNA]</scope>
    <source>
        <strain evidence="2">C18/9</strain>
    </source>
</reference>
<dbReference type="OrthoDB" id="3051796at2759"/>
<accession>A0A284S2K2</accession>
<evidence type="ECO:0000313" key="2">
    <source>
        <dbReference type="Proteomes" id="UP000219338"/>
    </source>
</evidence>
<protein>
    <recommendedName>
        <fullName evidence="3">F-box domain-containing protein</fullName>
    </recommendedName>
</protein>
<name>A0A284S2K2_ARMOS</name>